<evidence type="ECO:0008006" key="3">
    <source>
        <dbReference type="Google" id="ProtNLM"/>
    </source>
</evidence>
<keyword evidence="2" id="KW-1185">Reference proteome</keyword>
<evidence type="ECO:0000313" key="1">
    <source>
        <dbReference type="EMBL" id="TJY35790.1"/>
    </source>
</evidence>
<dbReference type="AlphaFoldDB" id="A0A4U0EVD9"/>
<organism evidence="1 2">
    <name type="scientific">Pontimicrobium aquaticum</name>
    <dbReference type="NCBI Taxonomy" id="2565367"/>
    <lineage>
        <taxon>Bacteria</taxon>
        <taxon>Pseudomonadati</taxon>
        <taxon>Bacteroidota</taxon>
        <taxon>Flavobacteriia</taxon>
        <taxon>Flavobacteriales</taxon>
        <taxon>Flavobacteriaceae</taxon>
        <taxon>Pontimicrobium</taxon>
    </lineage>
</organism>
<dbReference type="PROSITE" id="PS51257">
    <property type="entry name" value="PROKAR_LIPOPROTEIN"/>
    <property type="match status" value="1"/>
</dbReference>
<evidence type="ECO:0000313" key="2">
    <source>
        <dbReference type="Proteomes" id="UP000307657"/>
    </source>
</evidence>
<dbReference type="RefSeq" id="WP_136842847.1">
    <property type="nucleotide sequence ID" value="NZ_SUPL01000004.1"/>
</dbReference>
<gene>
    <name evidence="1" type="ORF">E5167_07930</name>
</gene>
<dbReference type="EMBL" id="SUPL01000004">
    <property type="protein sequence ID" value="TJY35790.1"/>
    <property type="molecule type" value="Genomic_DNA"/>
</dbReference>
<name>A0A4U0EVD9_9FLAO</name>
<protein>
    <recommendedName>
        <fullName evidence="3">Lipoprotein</fullName>
    </recommendedName>
</protein>
<accession>A0A4U0EVD9</accession>
<dbReference type="Proteomes" id="UP000307657">
    <property type="component" value="Unassembled WGS sequence"/>
</dbReference>
<dbReference type="OrthoDB" id="1440611at2"/>
<sequence>MKKSITLIILISALVISCKNSEKQEDIIPSKEVLQEQTDLLSTQWMNDIQLNNGSKWETNIETTEGVEKMQELLKAQSTASIDDYHQLANQLNEVKNKVVKECTMKGASHDNLHIWLYPLIEKVSALSKTNDIDEASKIKQSIIDNVNAYTTYFQ</sequence>
<comment type="caution">
    <text evidence="1">The sequence shown here is derived from an EMBL/GenBank/DDBJ whole genome shotgun (WGS) entry which is preliminary data.</text>
</comment>
<proteinExistence type="predicted"/>
<reference evidence="1 2" key="1">
    <citation type="submission" date="2019-04" db="EMBL/GenBank/DDBJ databases">
        <title>Lacinutrix sp. nov., isolated from marine water.</title>
        <authorList>
            <person name="Kim W."/>
        </authorList>
    </citation>
    <scope>NUCLEOTIDE SEQUENCE [LARGE SCALE GENOMIC DNA]</scope>
    <source>
        <strain evidence="1 2">CAU 1491</strain>
    </source>
</reference>